<organism evidence="1 2">
    <name type="scientific">Hydnomerulius pinastri MD-312</name>
    <dbReference type="NCBI Taxonomy" id="994086"/>
    <lineage>
        <taxon>Eukaryota</taxon>
        <taxon>Fungi</taxon>
        <taxon>Dikarya</taxon>
        <taxon>Basidiomycota</taxon>
        <taxon>Agaricomycotina</taxon>
        <taxon>Agaricomycetes</taxon>
        <taxon>Agaricomycetidae</taxon>
        <taxon>Boletales</taxon>
        <taxon>Boletales incertae sedis</taxon>
        <taxon>Leucogyrophana</taxon>
    </lineage>
</organism>
<proteinExistence type="predicted"/>
<dbReference type="Proteomes" id="UP000053820">
    <property type="component" value="Unassembled WGS sequence"/>
</dbReference>
<gene>
    <name evidence="1" type="ORF">HYDPIDRAFT_72284</name>
</gene>
<reference evidence="1 2" key="1">
    <citation type="submission" date="2014-04" db="EMBL/GenBank/DDBJ databases">
        <title>Evolutionary Origins and Diversification of the Mycorrhizal Mutualists.</title>
        <authorList>
            <consortium name="DOE Joint Genome Institute"/>
            <consortium name="Mycorrhizal Genomics Consortium"/>
            <person name="Kohler A."/>
            <person name="Kuo A."/>
            <person name="Nagy L.G."/>
            <person name="Floudas D."/>
            <person name="Copeland A."/>
            <person name="Barry K.W."/>
            <person name="Cichocki N."/>
            <person name="Veneault-Fourrey C."/>
            <person name="LaButti K."/>
            <person name="Lindquist E.A."/>
            <person name="Lipzen A."/>
            <person name="Lundell T."/>
            <person name="Morin E."/>
            <person name="Murat C."/>
            <person name="Riley R."/>
            <person name="Ohm R."/>
            <person name="Sun H."/>
            <person name="Tunlid A."/>
            <person name="Henrissat B."/>
            <person name="Grigoriev I.V."/>
            <person name="Hibbett D.S."/>
            <person name="Martin F."/>
        </authorList>
    </citation>
    <scope>NUCLEOTIDE SEQUENCE [LARGE SCALE GENOMIC DNA]</scope>
    <source>
        <strain evidence="1 2">MD-312</strain>
    </source>
</reference>
<evidence type="ECO:0000313" key="2">
    <source>
        <dbReference type="Proteomes" id="UP000053820"/>
    </source>
</evidence>
<protein>
    <submittedName>
        <fullName evidence="1">Uncharacterized protein</fullName>
    </submittedName>
</protein>
<sequence length="64" mass="7287">LILLFVRETKGKTLEELDQVFAVPLKTHAAYGLRQIPYGIKKFLLFQHPAPEELYQAEAASEES</sequence>
<dbReference type="HOGENOM" id="CLU_190113_0_0_1"/>
<dbReference type="AlphaFoldDB" id="A0A0C2PWN3"/>
<dbReference type="OrthoDB" id="5290825at2759"/>
<accession>A0A0C2PWN3</accession>
<evidence type="ECO:0000313" key="1">
    <source>
        <dbReference type="EMBL" id="KIJ57515.1"/>
    </source>
</evidence>
<feature type="non-terminal residue" evidence="1">
    <location>
        <position position="1"/>
    </location>
</feature>
<dbReference type="EMBL" id="KN840312">
    <property type="protein sequence ID" value="KIJ57515.1"/>
    <property type="molecule type" value="Genomic_DNA"/>
</dbReference>
<feature type="non-terminal residue" evidence="1">
    <location>
        <position position="64"/>
    </location>
</feature>
<name>A0A0C2PWN3_9AGAM</name>
<keyword evidence="2" id="KW-1185">Reference proteome</keyword>